<gene>
    <name evidence="2" type="ORF">SLAVMIC_00970</name>
</gene>
<dbReference type="InterPro" id="IPR024654">
    <property type="entry name" value="Calcineurin-like_PHP_lpxH"/>
</dbReference>
<feature type="domain" description="Calcineurin-like phosphoesterase" evidence="1">
    <location>
        <begin position="5"/>
        <end position="115"/>
    </location>
</feature>
<dbReference type="EMBL" id="OU342829">
    <property type="protein sequence ID" value="CAG7581677.1"/>
    <property type="molecule type" value="Genomic_DNA"/>
</dbReference>
<organism evidence="2">
    <name type="scientific">uncultured marine phage</name>
    <dbReference type="NCBI Taxonomy" id="707152"/>
    <lineage>
        <taxon>Viruses</taxon>
        <taxon>environmental samples</taxon>
    </lineage>
</organism>
<proteinExistence type="predicted"/>
<dbReference type="Gene3D" id="3.60.21.10">
    <property type="match status" value="1"/>
</dbReference>
<evidence type="ECO:0000313" key="2">
    <source>
        <dbReference type="EMBL" id="CAG7581677.1"/>
    </source>
</evidence>
<sequence>MIYGLGDIHRNINYLKWQLEHKKDCHIFHVGDYEVGFVGENAQIRILMEFNKWLAERNIVIYNIRGNHDDPKYFQGDHIYSNLQFLPDYTIIEVEDKKVLCIGGATSPDRRQAKIESDINEKLGQPRRYWDDEPFVLREDLLEKVKGINMLVTHTAPTYCTPILSGNYPKFMRDFAKHDKTLLDDIKKEREDMDKLLKILGKNNTIKHHIYGHFHRNDITDNLYTQHIVLDKNDLYPI</sequence>
<accession>A0A8D9CD07</accession>
<evidence type="ECO:0000259" key="1">
    <source>
        <dbReference type="Pfam" id="PF12850"/>
    </source>
</evidence>
<name>A0A8D9CD07_9VIRU</name>
<protein>
    <submittedName>
        <fullName evidence="2">Putative hydrolase</fullName>
    </submittedName>
</protein>
<dbReference type="GO" id="GO:0016787">
    <property type="term" value="F:hydrolase activity"/>
    <property type="evidence" value="ECO:0007669"/>
    <property type="project" value="UniProtKB-KW"/>
</dbReference>
<keyword evidence="2" id="KW-0378">Hydrolase</keyword>
<dbReference type="Pfam" id="PF12850">
    <property type="entry name" value="Metallophos_2"/>
    <property type="match status" value="1"/>
</dbReference>
<dbReference type="SUPFAM" id="SSF56300">
    <property type="entry name" value="Metallo-dependent phosphatases"/>
    <property type="match status" value="1"/>
</dbReference>
<reference evidence="2" key="1">
    <citation type="submission" date="2021-06" db="EMBL/GenBank/DDBJ databases">
        <authorList>
            <person name="Gannon L."/>
            <person name="Redgwell R T."/>
            <person name="Michniewski S."/>
            <person name="Harrison D C."/>
            <person name="Millard A."/>
        </authorList>
    </citation>
    <scope>NUCLEOTIDE SEQUENCE</scope>
</reference>
<dbReference type="InterPro" id="IPR029052">
    <property type="entry name" value="Metallo-depent_PP-like"/>
</dbReference>